<gene>
    <name evidence="3" type="ORF">ACFFVB_01260</name>
</gene>
<accession>A0ABV5EWY4</accession>
<feature type="domain" description="Secretion system C-terminal sorting" evidence="2">
    <location>
        <begin position="27"/>
        <end position="96"/>
    </location>
</feature>
<evidence type="ECO:0000313" key="3">
    <source>
        <dbReference type="EMBL" id="MFB9051692.1"/>
    </source>
</evidence>
<comment type="caution">
    <text evidence="3">The sequence shown here is derived from an EMBL/GenBank/DDBJ whole genome shotgun (WGS) entry which is preliminary data.</text>
</comment>
<reference evidence="3 4" key="1">
    <citation type="submission" date="2024-09" db="EMBL/GenBank/DDBJ databases">
        <authorList>
            <person name="Sun Q."/>
            <person name="Mori K."/>
        </authorList>
    </citation>
    <scope>NUCLEOTIDE SEQUENCE [LARGE SCALE GENOMIC DNA]</scope>
    <source>
        <strain evidence="3 4">CECT 8286</strain>
    </source>
</reference>
<proteinExistence type="predicted"/>
<evidence type="ECO:0000259" key="2">
    <source>
        <dbReference type="Pfam" id="PF18962"/>
    </source>
</evidence>
<name>A0ABV5EWY4_9FLAO</name>
<dbReference type="Proteomes" id="UP001589605">
    <property type="component" value="Unassembled WGS sequence"/>
</dbReference>
<evidence type="ECO:0000256" key="1">
    <source>
        <dbReference type="ARBA" id="ARBA00022729"/>
    </source>
</evidence>
<evidence type="ECO:0000313" key="4">
    <source>
        <dbReference type="Proteomes" id="UP001589605"/>
    </source>
</evidence>
<organism evidence="3 4">
    <name type="scientific">Formosa undariae</name>
    <dbReference type="NCBI Taxonomy" id="1325436"/>
    <lineage>
        <taxon>Bacteria</taxon>
        <taxon>Pseudomonadati</taxon>
        <taxon>Bacteroidota</taxon>
        <taxon>Flavobacteriia</taxon>
        <taxon>Flavobacteriales</taxon>
        <taxon>Flavobacteriaceae</taxon>
        <taxon>Formosa</taxon>
    </lineage>
</organism>
<protein>
    <submittedName>
        <fullName evidence="3">T9SS type A sorting domain-containing protein</fullName>
    </submittedName>
</protein>
<keyword evidence="4" id="KW-1185">Reference proteome</keyword>
<keyword evidence="1" id="KW-0732">Signal</keyword>
<dbReference type="NCBIfam" id="TIGR04183">
    <property type="entry name" value="Por_Secre_tail"/>
    <property type="match status" value="1"/>
</dbReference>
<dbReference type="RefSeq" id="WP_382380351.1">
    <property type="nucleotide sequence ID" value="NZ_JBHMEZ010000001.1"/>
</dbReference>
<sequence>MFFIISHNTQAQAVNADTTQNIEELSIYPNPVSNGKLYIVTKNNLTKDIEIFNVLGKSILQTTLFGKEMNISKLNAGIYIIKIKENNISTTRKLVVR</sequence>
<dbReference type="Pfam" id="PF18962">
    <property type="entry name" value="Por_Secre_tail"/>
    <property type="match status" value="1"/>
</dbReference>
<dbReference type="EMBL" id="JBHMEZ010000001">
    <property type="protein sequence ID" value="MFB9051692.1"/>
    <property type="molecule type" value="Genomic_DNA"/>
</dbReference>
<dbReference type="InterPro" id="IPR026444">
    <property type="entry name" value="Secre_tail"/>
</dbReference>